<reference evidence="1" key="1">
    <citation type="submission" date="2023-03" db="UniProtKB">
        <authorList>
            <consortium name="EnsemblPlants"/>
        </authorList>
    </citation>
    <scope>IDENTIFICATION</scope>
</reference>
<protein>
    <submittedName>
        <fullName evidence="1">Uncharacterized protein</fullName>
    </submittedName>
</protein>
<dbReference type="Gramene" id="MELO3C030288.2.1">
    <property type="protein sequence ID" value="MELO3C030288.2.1"/>
    <property type="gene ID" value="MELO3C030288.2"/>
</dbReference>
<proteinExistence type="predicted"/>
<sequence>MYKKELLHIITAAGSHFISCPNCARSTKNHWSKLLASSHSNIQSLSYIWHKSRRDRHQTTELASRVWWKMEKGPDIIGFWRLVENGERVSNSMTNKWFEGSPTLIILKKPKYGEEKAVVKARPWLPRLDNLGTMVKTKLAAKSDSNKCRNVRTRRKPTTNVKRGLKKLVVAYVETPTSSTPSATLFSLKFILLFSQIKPKRRRFK</sequence>
<dbReference type="EnsemblPlants" id="MELO3C030288.2.1">
    <property type="protein sequence ID" value="MELO3C030288.2.1"/>
    <property type="gene ID" value="MELO3C030288.2"/>
</dbReference>
<evidence type="ECO:0000313" key="1">
    <source>
        <dbReference type="EnsemblPlants" id="MELO3C030288.2.1"/>
    </source>
</evidence>
<organism evidence="1">
    <name type="scientific">Cucumis melo</name>
    <name type="common">Muskmelon</name>
    <dbReference type="NCBI Taxonomy" id="3656"/>
    <lineage>
        <taxon>Eukaryota</taxon>
        <taxon>Viridiplantae</taxon>
        <taxon>Streptophyta</taxon>
        <taxon>Embryophyta</taxon>
        <taxon>Tracheophyta</taxon>
        <taxon>Spermatophyta</taxon>
        <taxon>Magnoliopsida</taxon>
        <taxon>eudicotyledons</taxon>
        <taxon>Gunneridae</taxon>
        <taxon>Pentapetalae</taxon>
        <taxon>rosids</taxon>
        <taxon>fabids</taxon>
        <taxon>Cucurbitales</taxon>
        <taxon>Cucurbitaceae</taxon>
        <taxon>Benincaseae</taxon>
        <taxon>Cucumis</taxon>
    </lineage>
</organism>
<name>A0A9I9E8J0_CUCME</name>
<accession>A0A9I9E8J0</accession>
<dbReference type="AlphaFoldDB" id="A0A9I9E8J0"/>